<proteinExistence type="predicted"/>
<evidence type="ECO:0000313" key="2">
    <source>
        <dbReference type="Proteomes" id="UP000299102"/>
    </source>
</evidence>
<dbReference type="AlphaFoldDB" id="A0A4C1YW53"/>
<organism evidence="1 2">
    <name type="scientific">Eumeta variegata</name>
    <name type="common">Bagworm moth</name>
    <name type="synonym">Eumeta japonica</name>
    <dbReference type="NCBI Taxonomy" id="151549"/>
    <lineage>
        <taxon>Eukaryota</taxon>
        <taxon>Metazoa</taxon>
        <taxon>Ecdysozoa</taxon>
        <taxon>Arthropoda</taxon>
        <taxon>Hexapoda</taxon>
        <taxon>Insecta</taxon>
        <taxon>Pterygota</taxon>
        <taxon>Neoptera</taxon>
        <taxon>Endopterygota</taxon>
        <taxon>Lepidoptera</taxon>
        <taxon>Glossata</taxon>
        <taxon>Ditrysia</taxon>
        <taxon>Tineoidea</taxon>
        <taxon>Psychidae</taxon>
        <taxon>Oiketicinae</taxon>
        <taxon>Eumeta</taxon>
    </lineage>
</organism>
<name>A0A4C1YW53_EUMVA</name>
<accession>A0A4C1YW53</accession>
<protein>
    <submittedName>
        <fullName evidence="1">Uncharacterized protein</fullName>
    </submittedName>
</protein>
<dbReference type="OrthoDB" id="425681at2759"/>
<dbReference type="Proteomes" id="UP000299102">
    <property type="component" value="Unassembled WGS sequence"/>
</dbReference>
<evidence type="ECO:0000313" key="1">
    <source>
        <dbReference type="EMBL" id="GBP78575.1"/>
    </source>
</evidence>
<reference evidence="1 2" key="1">
    <citation type="journal article" date="2019" name="Commun. Biol.">
        <title>The bagworm genome reveals a unique fibroin gene that provides high tensile strength.</title>
        <authorList>
            <person name="Kono N."/>
            <person name="Nakamura H."/>
            <person name="Ohtoshi R."/>
            <person name="Tomita M."/>
            <person name="Numata K."/>
            <person name="Arakawa K."/>
        </authorList>
    </citation>
    <scope>NUCLEOTIDE SEQUENCE [LARGE SCALE GENOMIC DNA]</scope>
</reference>
<gene>
    <name evidence="1" type="ORF">EVAR_57143_1</name>
</gene>
<sequence>MNESRLTKQIYRANVCDGKVRKGRPRKFYADHIGGILKKDKILSTQNRRACIEGYQKRTRSAKDRSPLCSAHGEALVDFEINSCGSSEGWRNENVAAPDAGAVKIKEEANEIRAEDFKGVNRINGL</sequence>
<dbReference type="EMBL" id="BGZK01001375">
    <property type="protein sequence ID" value="GBP78575.1"/>
    <property type="molecule type" value="Genomic_DNA"/>
</dbReference>
<keyword evidence="2" id="KW-1185">Reference proteome</keyword>
<comment type="caution">
    <text evidence="1">The sequence shown here is derived from an EMBL/GenBank/DDBJ whole genome shotgun (WGS) entry which is preliminary data.</text>
</comment>